<feature type="domain" description="Cadherin" evidence="16">
    <location>
        <begin position="1"/>
        <end position="92"/>
    </location>
</feature>
<reference evidence="17" key="1">
    <citation type="submission" date="2022-03" db="EMBL/GenBank/DDBJ databases">
        <authorList>
            <person name="Martin C."/>
        </authorList>
    </citation>
    <scope>NUCLEOTIDE SEQUENCE</scope>
</reference>
<evidence type="ECO:0000256" key="1">
    <source>
        <dbReference type="ARBA" id="ARBA00004251"/>
    </source>
</evidence>
<feature type="non-terminal residue" evidence="17">
    <location>
        <position position="2757"/>
    </location>
</feature>
<dbReference type="GO" id="GO:0009887">
    <property type="term" value="P:animal organ morphogenesis"/>
    <property type="evidence" value="ECO:0007669"/>
    <property type="project" value="UniProtKB-ARBA"/>
</dbReference>
<evidence type="ECO:0000256" key="12">
    <source>
        <dbReference type="ARBA" id="ARBA00023180"/>
    </source>
</evidence>
<dbReference type="Gene3D" id="4.10.900.10">
    <property type="entry name" value="TCF3-CBD (Catenin binding domain)"/>
    <property type="match status" value="1"/>
</dbReference>
<feature type="domain" description="Cadherin" evidence="16">
    <location>
        <begin position="1876"/>
        <end position="1981"/>
    </location>
</feature>
<keyword evidence="4 15" id="KW-0812">Transmembrane</keyword>
<keyword evidence="5" id="KW-0732">Signal</keyword>
<evidence type="ECO:0000256" key="9">
    <source>
        <dbReference type="ARBA" id="ARBA00022989"/>
    </source>
</evidence>
<evidence type="ECO:0000256" key="4">
    <source>
        <dbReference type="ARBA" id="ARBA00022692"/>
    </source>
</evidence>
<dbReference type="FunFam" id="2.60.40.60:FF:000080">
    <property type="entry name" value="FAT atypical cadherin 1"/>
    <property type="match status" value="1"/>
</dbReference>
<dbReference type="SUPFAM" id="SSF49313">
    <property type="entry name" value="Cadherin-like"/>
    <property type="match status" value="22"/>
</dbReference>
<dbReference type="PANTHER" id="PTHR24027:SF438">
    <property type="entry name" value="CADHERIN 23"/>
    <property type="match status" value="1"/>
</dbReference>
<feature type="domain" description="Cadherin" evidence="16">
    <location>
        <begin position="1354"/>
        <end position="1460"/>
    </location>
</feature>
<dbReference type="GO" id="GO:0008013">
    <property type="term" value="F:beta-catenin binding"/>
    <property type="evidence" value="ECO:0007669"/>
    <property type="project" value="TreeGrafter"/>
</dbReference>
<dbReference type="GO" id="GO:0016477">
    <property type="term" value="P:cell migration"/>
    <property type="evidence" value="ECO:0007669"/>
    <property type="project" value="TreeGrafter"/>
</dbReference>
<feature type="domain" description="Cadherin" evidence="16">
    <location>
        <begin position="93"/>
        <end position="196"/>
    </location>
</feature>
<dbReference type="GO" id="GO:0005912">
    <property type="term" value="C:adherens junction"/>
    <property type="evidence" value="ECO:0007669"/>
    <property type="project" value="TreeGrafter"/>
</dbReference>
<feature type="domain" description="Cadherin" evidence="16">
    <location>
        <begin position="1040"/>
        <end position="1145"/>
    </location>
</feature>
<evidence type="ECO:0000256" key="6">
    <source>
        <dbReference type="ARBA" id="ARBA00022737"/>
    </source>
</evidence>
<feature type="domain" description="Cadherin" evidence="16">
    <location>
        <begin position="1249"/>
        <end position="1353"/>
    </location>
</feature>
<feature type="domain" description="Cadherin" evidence="16">
    <location>
        <begin position="1564"/>
        <end position="1672"/>
    </location>
</feature>
<feature type="compositionally biased region" description="Polar residues" evidence="14">
    <location>
        <begin position="2603"/>
        <end position="2624"/>
    </location>
</feature>
<feature type="compositionally biased region" description="Low complexity" evidence="14">
    <location>
        <begin position="2412"/>
        <end position="2429"/>
    </location>
</feature>
<evidence type="ECO:0000313" key="17">
    <source>
        <dbReference type="EMBL" id="CAH1803296.1"/>
    </source>
</evidence>
<dbReference type="FunFam" id="2.60.40.60:FF:000140">
    <property type="entry name" value="Dachsous cadherin-related 1"/>
    <property type="match status" value="1"/>
</dbReference>
<dbReference type="PROSITE" id="PS00232">
    <property type="entry name" value="CADHERIN_1"/>
    <property type="match status" value="9"/>
</dbReference>
<dbReference type="GO" id="GO:0016342">
    <property type="term" value="C:catenin complex"/>
    <property type="evidence" value="ECO:0007669"/>
    <property type="project" value="TreeGrafter"/>
</dbReference>
<dbReference type="GO" id="GO:0000902">
    <property type="term" value="P:cell morphogenesis"/>
    <property type="evidence" value="ECO:0007669"/>
    <property type="project" value="TreeGrafter"/>
</dbReference>
<feature type="domain" description="Cadherin" evidence="16">
    <location>
        <begin position="300"/>
        <end position="404"/>
    </location>
</feature>
<dbReference type="InterPro" id="IPR039808">
    <property type="entry name" value="Cadherin"/>
</dbReference>
<keyword evidence="2" id="KW-1003">Cell membrane</keyword>
<feature type="compositionally biased region" description="Low complexity" evidence="14">
    <location>
        <begin position="2663"/>
        <end position="2712"/>
    </location>
</feature>
<dbReference type="InterPro" id="IPR015919">
    <property type="entry name" value="Cadherin-like_sf"/>
</dbReference>
<keyword evidence="11" id="KW-1015">Disulfide bond</keyword>
<evidence type="ECO:0000256" key="10">
    <source>
        <dbReference type="ARBA" id="ARBA00023136"/>
    </source>
</evidence>
<evidence type="ECO:0000256" key="13">
    <source>
        <dbReference type="PROSITE-ProRule" id="PRU00043"/>
    </source>
</evidence>
<dbReference type="InterPro" id="IPR020894">
    <property type="entry name" value="Cadherin_CS"/>
</dbReference>
<feature type="region of interest" description="Disordered" evidence="14">
    <location>
        <begin position="2377"/>
        <end position="2470"/>
    </location>
</feature>
<evidence type="ECO:0000256" key="7">
    <source>
        <dbReference type="ARBA" id="ARBA00022837"/>
    </source>
</evidence>
<keyword evidence="12" id="KW-0325">Glycoprotein</keyword>
<feature type="region of interest" description="Disordered" evidence="14">
    <location>
        <begin position="2603"/>
        <end position="2757"/>
    </location>
</feature>
<feature type="domain" description="Cadherin" evidence="16">
    <location>
        <begin position="405"/>
        <end position="509"/>
    </location>
</feature>
<dbReference type="GO" id="GO:0007043">
    <property type="term" value="P:cell-cell junction assembly"/>
    <property type="evidence" value="ECO:0007669"/>
    <property type="project" value="TreeGrafter"/>
</dbReference>
<gene>
    <name evidence="17" type="ORF">OFUS_LOCUS26903</name>
</gene>
<feature type="domain" description="Cadherin" evidence="16">
    <location>
        <begin position="2089"/>
        <end position="2190"/>
    </location>
</feature>
<feature type="domain" description="Cadherin" evidence="16">
    <location>
        <begin position="1146"/>
        <end position="1248"/>
    </location>
</feature>
<evidence type="ECO:0000256" key="2">
    <source>
        <dbReference type="ARBA" id="ARBA00022475"/>
    </source>
</evidence>
<dbReference type="GO" id="GO:0016339">
    <property type="term" value="P:calcium-dependent cell-cell adhesion via plasma membrane cell adhesion molecules"/>
    <property type="evidence" value="ECO:0007669"/>
    <property type="project" value="TreeGrafter"/>
</dbReference>
<accession>A0A8S4QB97</accession>
<evidence type="ECO:0000256" key="3">
    <source>
        <dbReference type="ARBA" id="ARBA00022536"/>
    </source>
</evidence>
<dbReference type="EMBL" id="CAIIXF020000457">
    <property type="protein sequence ID" value="CAH1803296.1"/>
    <property type="molecule type" value="Genomic_DNA"/>
</dbReference>
<feature type="domain" description="Cadherin" evidence="16">
    <location>
        <begin position="1461"/>
        <end position="1563"/>
    </location>
</feature>
<evidence type="ECO:0000259" key="16">
    <source>
        <dbReference type="PROSITE" id="PS50268"/>
    </source>
</evidence>
<dbReference type="FunFam" id="2.60.40.60:FF:000081">
    <property type="entry name" value="protocadherin Fat 4"/>
    <property type="match status" value="1"/>
</dbReference>
<dbReference type="GO" id="GO:0048729">
    <property type="term" value="P:tissue morphogenesis"/>
    <property type="evidence" value="ECO:0007669"/>
    <property type="project" value="UniProtKB-ARBA"/>
</dbReference>
<feature type="domain" description="Cadherin" evidence="16">
    <location>
        <begin position="1773"/>
        <end position="1875"/>
    </location>
</feature>
<feature type="compositionally biased region" description="Polar residues" evidence="14">
    <location>
        <begin position="2713"/>
        <end position="2750"/>
    </location>
</feature>
<protein>
    <recommendedName>
        <fullName evidence="16">Cadherin domain-containing protein</fullName>
    </recommendedName>
</protein>
<feature type="domain" description="Cadherin" evidence="16">
    <location>
        <begin position="1672"/>
        <end position="1772"/>
    </location>
</feature>
<feature type="domain" description="Cadherin" evidence="16">
    <location>
        <begin position="719"/>
        <end position="824"/>
    </location>
</feature>
<dbReference type="GO" id="GO:0007156">
    <property type="term" value="P:homophilic cell adhesion via plasma membrane adhesion molecules"/>
    <property type="evidence" value="ECO:0007669"/>
    <property type="project" value="InterPro"/>
</dbReference>
<keyword evidence="8" id="KW-0130">Cell adhesion</keyword>
<evidence type="ECO:0000256" key="15">
    <source>
        <dbReference type="SAM" id="Phobius"/>
    </source>
</evidence>
<evidence type="ECO:0000256" key="8">
    <source>
        <dbReference type="ARBA" id="ARBA00022889"/>
    </source>
</evidence>
<dbReference type="PANTHER" id="PTHR24027">
    <property type="entry name" value="CADHERIN-23"/>
    <property type="match status" value="1"/>
</dbReference>
<comment type="caution">
    <text evidence="17">The sequence shown here is derived from an EMBL/GenBank/DDBJ whole genome shotgun (WGS) entry which is preliminary data.</text>
</comment>
<dbReference type="FunFam" id="2.60.40.60:FF:000033">
    <property type="entry name" value="FAT atypical cadherin 1"/>
    <property type="match status" value="2"/>
</dbReference>
<sequence length="2757" mass="303643">VSATDPDCGVNAKVTYSIAANLGFENPAEFTIGEIDGRICIVAPLDYETRKIYEFPVTAKDQGYFNGSEDGLDTTAMVKVTLIDVNDNYPEFYPRVYTVNLKENSPLHSEVVVVRATDADSGSFGQVTYEIIRGNEAGHFGINRSTGVISLKKTLSNQDQVINLDVRATDGGGEVSLINGNVSISVIGRNQQPPTFESALYRFSVPEDASRETSVGTIVASTSDPENPSISYSIISGDPNGFFSMGQTTGVISVNSGLDHDTTKFALLNVQAMSGDPPSYGNAQVNISITDTNDNAPEFTVNYIEIQVREDVSTSAAIYTIQATDKDSGVNAKVRYQLKTNPESVFKIDQLTGKIGLNRGLDYETRKQYTMVVNAYDLGTPVSQNSDMTVIVNIQDVNDHAPIFNQSSYFIPLGESIPINTKFFRLNASDEDSGNNGRITYSIQEGEGSEQFGIFSDDGYLYNRQDLDREVQDMYLFTVVATDAGQPQKSSTALVTVSMLDANDNNPEFLEDEYVFHMEENIEPDSIVGAVSAIDRDIGTDLRYSLTSQNDFFRVYSASGIIRTRQMLNREEQEVYEFSVGVSDGGSAPRSSTTHVRVIVKDINDNAPVFTHTGPYFATIDENQPKGITVIQVVATDLDKGENGTVTYSFDSSSDQDARKFTIHSKTGLITTKEVMDHEEKNEYTLIVRAEDNGKVSQYTLATVNVGIADINEAAPVFETANVALEVNENTPPATTVGTVKATDPDSGENGRVSYYMVSGNLFGTFGVNLTTGAIYIARTVDYEMCSDYKMQIKAVDNSIINPKSSVTNVNITIIDLNDHAPLFEEDPVLLSIHENVPVGEAIYSFSAIDMDSGANSQVRYEIIGGSDNSSDYVRIDSTTGKLYTKHAIDYEAIKEISIIVKAADQPKNELDALETTVTALIKIDDINDNAPVFVSRSRIDVMEDEPLDYPLMYVIANDRDSLENGHVSYVVSSGNEEGHFSLESATGLFTIGKLLDREGKEIFRLNITACDHGHPRLCNSQILMIYVIDTNDNPPIFDIQSVYKANISENKPPNTFLVKVHATDKDVGQNAKLTYIIPMGIAENRFKIDPQMGVITTADGALDRETRDSYVVTAYVRDGAFPSLYDTTTILVDILDKNDNAPVFKDPYLELEVPENAEFSVIHTVRASDLDIGVNGQVVYAIIAGDPEDLFEINDQSGQLSCQPLNREAKAKYNLTISATDHGDPPMMSVSHIVINVRDENDNDPYFEDVNYSVQIPEDLAVNHSIIQVTASDRDEGLNARITYALDNNTQGLFKINNATGMITSAGEFDREKIAHYSFEALAIDGGLYGPRIDRVKVDVTILDVNDHKPVFKKIPYQAGISNTLGRDQFVVKVEADDKDIGENSTVRYMFDPDTTTSTYFKLDSQSGIITTSRSLDEAAVGVHRLDIVAADQGQIQLSSKGLVEITVGNTPDLGTIRFRNLMYNVSLFENVPRNTPVAHVTADFVGSGQGSLVYSFVSGNEENTFSIRENTGHIVVNNPAKLDYEIHQTLRLIIAATANNAYGYSTVWVNLKDVNDHAPRFTQDRYSSSVWEQQDKGTYVAQVSASDLDSGINSDVTYTIVSGNNLNGYPAFIIDPPHLGIVKTKLKLDREVVDSYRLEIEARDNGNPSMSSTCTLRIMVIDINDNPPYFPQYKPVKVQEGTELGTIIKTVTANDVDLKPTLTYDFSSAGNPDGTFSIDRFSGKISVAKELDYEIRQNYNLMIEVSDSEHVESTELMVLVQDINDSPPEFSQQSYQVTIPELTSKDYSLITVNATDRDSGENARITYSMLPQDGFFVNSLTGTIYTNKTIVYDATQPTVHLVVTARDHGTPSLSEVVAIKVQVIDINNHSPEFSRTKYSASVSEDALRGQTVENVLAIDQDDSIENKKVYYSIVGGNTANAFQISQTSGDIILIAELDRERTAMYELVVMAKDRGDPPLNSTVIVEIIVEDINDNQPTFDSSEYHIQVNETMEVDSKIIRMVATDLDTDANGRLRYEITSGNDQNLFIIDPRSGWIRIADVLDHEKTTEHRLIIKAQDSSQDQPKKYSLTTVIINVTDVNEHRPFFPVMMYQAEVRENEPTETSVFTANAIDNDGGFYGLVEYQLLGDNSKFFSIDRHTGEVKTSVIFDYEARNSYRFEVQATDRGGHWAIAPIKVDIESVDEYAPKFDTTEYSFSVPGNAKAGDVIGQVIATDQDGGESGVIVYTLKDPHEYFAINATHGILTVVKDLQSQDGLRRRRRFVSRQFEVPQERRKRSLQVDEVTMLVIASTGKIDSLDDFVAVKCIIDRECSGCGVPGPRIQPTTLSGTPLVLVIVFVIIAVILIIVIAVMYIRSRERKRQPTPLSNNHYVGSFDGIDIHAPHTPREEAPPSYNAIHQYSPRHNNHNITTSDISDQSHSASSGRGSASDQEDEEIRAINSDTVHQVGLRGGMPDSGIQQDEDAMSEHSVRNHKDYLARLGIDSSKINTDKPKLTQSVESMHQFSDEGGGEGDGLDIGNLVYAKLGEVAADENLAIMDGTREFNLAETEPSHAGSLSSVINSEEEFSGSYNWDYLLDWGPQYHPLAHVFAEIARLKDENIQPKKQPTKIVQQDGNWNSPITQVRTVPPPLITNAPPKTLGMQHIDPPHDLEGHMPNSGGQGSGSSSSSATNSNRTSLLTSLSSPRSPISHESSFTSPAFSPSFTPTLSPLATRSPSISPLQSEKNSGHSTPQKPRQYKNSILQLAGSSDGSEQEIRI</sequence>
<dbReference type="FunFam" id="2.60.40.60:FF:000015">
    <property type="entry name" value="FAT atypical cadherin 1"/>
    <property type="match status" value="1"/>
</dbReference>
<dbReference type="SMART" id="SM00112">
    <property type="entry name" value="CA"/>
    <property type="match status" value="21"/>
</dbReference>
<dbReference type="Proteomes" id="UP000749559">
    <property type="component" value="Unassembled WGS sequence"/>
</dbReference>
<dbReference type="GO" id="GO:0005509">
    <property type="term" value="F:calcium ion binding"/>
    <property type="evidence" value="ECO:0007669"/>
    <property type="project" value="UniProtKB-UniRule"/>
</dbReference>
<organism evidence="17 18">
    <name type="scientific">Owenia fusiformis</name>
    <name type="common">Polychaete worm</name>
    <dbReference type="NCBI Taxonomy" id="6347"/>
    <lineage>
        <taxon>Eukaryota</taxon>
        <taxon>Metazoa</taxon>
        <taxon>Spiralia</taxon>
        <taxon>Lophotrochozoa</taxon>
        <taxon>Annelida</taxon>
        <taxon>Polychaeta</taxon>
        <taxon>Sedentaria</taxon>
        <taxon>Canalipalpata</taxon>
        <taxon>Sabellida</taxon>
        <taxon>Oweniida</taxon>
        <taxon>Oweniidae</taxon>
        <taxon>Owenia</taxon>
    </lineage>
</organism>
<feature type="compositionally biased region" description="Basic and acidic residues" evidence="14">
    <location>
        <begin position="2378"/>
        <end position="2390"/>
    </location>
</feature>
<keyword evidence="10 15" id="KW-0472">Membrane</keyword>
<dbReference type="GO" id="GO:0048731">
    <property type="term" value="P:system development"/>
    <property type="evidence" value="ECO:0007669"/>
    <property type="project" value="UniProtKB-ARBA"/>
</dbReference>
<feature type="domain" description="Cadherin" evidence="16">
    <location>
        <begin position="1982"/>
        <end position="2088"/>
    </location>
</feature>
<comment type="subcellular location">
    <subcellularLocation>
        <location evidence="1">Cell membrane</location>
        <topology evidence="1">Single-pass type I membrane protein</topology>
    </subcellularLocation>
</comment>
<feature type="transmembrane region" description="Helical" evidence="15">
    <location>
        <begin position="2332"/>
        <end position="2354"/>
    </location>
</feature>
<evidence type="ECO:0000256" key="5">
    <source>
        <dbReference type="ARBA" id="ARBA00022729"/>
    </source>
</evidence>
<dbReference type="GO" id="GO:0034332">
    <property type="term" value="P:adherens junction organization"/>
    <property type="evidence" value="ECO:0007669"/>
    <property type="project" value="TreeGrafter"/>
</dbReference>
<feature type="domain" description="Cadherin" evidence="16">
    <location>
        <begin position="825"/>
        <end position="934"/>
    </location>
</feature>
<dbReference type="GO" id="GO:0045296">
    <property type="term" value="F:cadherin binding"/>
    <property type="evidence" value="ECO:0007669"/>
    <property type="project" value="TreeGrafter"/>
</dbReference>
<dbReference type="FunFam" id="2.60.40.60:FF:000005">
    <property type="entry name" value="Protocadherin 9"/>
    <property type="match status" value="1"/>
</dbReference>
<dbReference type="OrthoDB" id="6252479at2759"/>
<keyword evidence="18" id="KW-1185">Reference proteome</keyword>
<feature type="domain" description="Cadherin" evidence="16">
    <location>
        <begin position="934"/>
        <end position="1038"/>
    </location>
</feature>
<feature type="domain" description="Cadherin" evidence="16">
    <location>
        <begin position="2191"/>
        <end position="2263"/>
    </location>
</feature>
<dbReference type="Gene3D" id="2.60.40.60">
    <property type="entry name" value="Cadherins"/>
    <property type="match status" value="22"/>
</dbReference>
<feature type="domain" description="Cadherin" evidence="16">
    <location>
        <begin position="197"/>
        <end position="299"/>
    </location>
</feature>
<dbReference type="FunFam" id="2.60.40.60:FF:000104">
    <property type="entry name" value="cadherin-23 isoform X1"/>
    <property type="match status" value="1"/>
</dbReference>
<dbReference type="FunFam" id="2.60.40.60:FF:000039">
    <property type="entry name" value="FAT atypical cadherin 3"/>
    <property type="match status" value="2"/>
</dbReference>
<dbReference type="Pfam" id="PF00028">
    <property type="entry name" value="Cadherin"/>
    <property type="match status" value="21"/>
</dbReference>
<dbReference type="FunFam" id="2.60.40.60:FF:000058">
    <property type="entry name" value="FAT atypical cadherin 3"/>
    <property type="match status" value="1"/>
</dbReference>
<evidence type="ECO:0000256" key="14">
    <source>
        <dbReference type="SAM" id="MobiDB-lite"/>
    </source>
</evidence>
<proteinExistence type="predicted"/>
<dbReference type="GO" id="GO:0044331">
    <property type="term" value="P:cell-cell adhesion mediated by cadherin"/>
    <property type="evidence" value="ECO:0007669"/>
    <property type="project" value="TreeGrafter"/>
</dbReference>
<evidence type="ECO:0000256" key="11">
    <source>
        <dbReference type="ARBA" id="ARBA00023157"/>
    </source>
</evidence>
<dbReference type="InterPro" id="IPR027397">
    <property type="entry name" value="Catenin-bd_sf"/>
</dbReference>
<keyword evidence="3" id="KW-0245">EGF-like domain</keyword>
<feature type="domain" description="Cadherin" evidence="16">
    <location>
        <begin position="612"/>
        <end position="718"/>
    </location>
</feature>
<name>A0A8S4QB97_OWEFU</name>
<keyword evidence="7 13" id="KW-0106">Calcium</keyword>
<evidence type="ECO:0000313" key="18">
    <source>
        <dbReference type="Proteomes" id="UP000749559"/>
    </source>
</evidence>
<feature type="domain" description="Cadherin" evidence="16">
    <location>
        <begin position="510"/>
        <end position="610"/>
    </location>
</feature>
<dbReference type="PRINTS" id="PR00205">
    <property type="entry name" value="CADHERIN"/>
</dbReference>
<dbReference type="FunFam" id="2.60.40.60:FF:000020">
    <property type="entry name" value="Dachsous cadherin-related 1b"/>
    <property type="match status" value="7"/>
</dbReference>
<dbReference type="CDD" id="cd11304">
    <property type="entry name" value="Cadherin_repeat"/>
    <property type="match status" value="22"/>
</dbReference>
<dbReference type="InterPro" id="IPR002126">
    <property type="entry name" value="Cadherin-like_dom"/>
</dbReference>
<keyword evidence="9 15" id="KW-1133">Transmembrane helix</keyword>
<dbReference type="PROSITE" id="PS50268">
    <property type="entry name" value="CADHERIN_2"/>
    <property type="match status" value="22"/>
</dbReference>
<dbReference type="FunFam" id="2.60.40.60:FF:000100">
    <property type="entry name" value="protocadherin Fat 2"/>
    <property type="match status" value="1"/>
</dbReference>
<keyword evidence="6" id="KW-0677">Repeat</keyword>